<organism evidence="7 8">
    <name type="scientific">Anaerostipes butyraticus</name>
    <dbReference type="NCBI Taxonomy" id="645466"/>
    <lineage>
        <taxon>Bacteria</taxon>
        <taxon>Bacillati</taxon>
        <taxon>Bacillota</taxon>
        <taxon>Clostridia</taxon>
        <taxon>Lachnospirales</taxon>
        <taxon>Lachnospiraceae</taxon>
        <taxon>Anaerostipes</taxon>
    </lineage>
</organism>
<evidence type="ECO:0000256" key="3">
    <source>
        <dbReference type="ARBA" id="ARBA00022801"/>
    </source>
</evidence>
<dbReference type="GO" id="GO:0008234">
    <property type="term" value="F:cysteine-type peptidase activity"/>
    <property type="evidence" value="ECO:0007669"/>
    <property type="project" value="UniProtKB-KW"/>
</dbReference>
<dbReference type="InterPro" id="IPR036764">
    <property type="entry name" value="Peptidase_Prp_sf"/>
</dbReference>
<name>A0A916Q6H1_9FIRM</name>
<evidence type="ECO:0000256" key="1">
    <source>
        <dbReference type="ARBA" id="ARBA00022517"/>
    </source>
</evidence>
<evidence type="ECO:0000313" key="8">
    <source>
        <dbReference type="Proteomes" id="UP000613208"/>
    </source>
</evidence>
<keyword evidence="3" id="KW-0378">Hydrolase</keyword>
<dbReference type="AlphaFoldDB" id="A0A916Q6H1"/>
<dbReference type="Proteomes" id="UP000613208">
    <property type="component" value="Unassembled WGS sequence"/>
</dbReference>
<keyword evidence="2" id="KW-0645">Protease</keyword>
<evidence type="ECO:0000256" key="5">
    <source>
        <dbReference type="ARBA" id="ARBA00044503"/>
    </source>
</evidence>
<dbReference type="PANTHER" id="PTHR39178">
    <property type="entry name" value="HYPOTHETICAL RIBOSOME-ASSOCIATED PROTEIN"/>
    <property type="match status" value="1"/>
</dbReference>
<dbReference type="CDD" id="cd16332">
    <property type="entry name" value="Prp-like"/>
    <property type="match status" value="1"/>
</dbReference>
<dbReference type="PANTHER" id="PTHR39178:SF1">
    <property type="entry name" value="RIBOSOMAL-PROCESSING CYSTEINE PROTEASE PRP"/>
    <property type="match status" value="1"/>
</dbReference>
<evidence type="ECO:0000256" key="4">
    <source>
        <dbReference type="ARBA" id="ARBA00022807"/>
    </source>
</evidence>
<dbReference type="GO" id="GO:0006508">
    <property type="term" value="P:proteolysis"/>
    <property type="evidence" value="ECO:0007669"/>
    <property type="project" value="UniProtKB-KW"/>
</dbReference>
<dbReference type="InterPro" id="IPR007422">
    <property type="entry name" value="Peptidase_Prp"/>
</dbReference>
<dbReference type="GO" id="GO:0042254">
    <property type="term" value="P:ribosome biogenesis"/>
    <property type="evidence" value="ECO:0007669"/>
    <property type="project" value="UniProtKB-KW"/>
</dbReference>
<accession>A0A916Q6H1</accession>
<keyword evidence="1" id="KW-0690">Ribosome biogenesis</keyword>
<keyword evidence="4" id="KW-0788">Thiol protease</keyword>
<protein>
    <recommendedName>
        <fullName evidence="6">Ribosomal processing cysteine protease Prp</fullName>
    </recommendedName>
</protein>
<dbReference type="RefSeq" id="WP_201309676.1">
    <property type="nucleotide sequence ID" value="NZ_BLYI01000006.1"/>
</dbReference>
<evidence type="ECO:0000256" key="2">
    <source>
        <dbReference type="ARBA" id="ARBA00022670"/>
    </source>
</evidence>
<evidence type="ECO:0000313" key="7">
    <source>
        <dbReference type="EMBL" id="GFO83926.1"/>
    </source>
</evidence>
<comment type="caution">
    <text evidence="7">The sequence shown here is derived from an EMBL/GenBank/DDBJ whole genome shotgun (WGS) entry which is preliminary data.</text>
</comment>
<dbReference type="Gene3D" id="3.30.70.1490">
    <property type="entry name" value="Cysteine protease Prp"/>
    <property type="match status" value="1"/>
</dbReference>
<proteinExistence type="inferred from homology"/>
<dbReference type="Pfam" id="PF04327">
    <property type="entry name" value="Peptidase_Prp"/>
    <property type="match status" value="1"/>
</dbReference>
<sequence>MTKITFYQHEDGSWRGFDSCGHAGYAQAGEDIVCSAVSALIINFVNSLEEFTDDDYRVDTDQENAEINVEFTGKLSKEGNLLLKSLILGLTSIEEEQDQYLDVIFKEV</sequence>
<reference evidence="7" key="1">
    <citation type="submission" date="2020-06" db="EMBL/GenBank/DDBJ databases">
        <title>Characterization of fructooligosaccharide metabolism and fructooligosaccharide-degrading enzymes in human commensal butyrate producers.</title>
        <authorList>
            <person name="Tanno H."/>
            <person name="Fujii T."/>
            <person name="Hirano K."/>
            <person name="Maeno S."/>
            <person name="Tonozuka T."/>
            <person name="Sakamoto M."/>
            <person name="Ohkuma M."/>
            <person name="Tochio T."/>
            <person name="Endo A."/>
        </authorList>
    </citation>
    <scope>NUCLEOTIDE SEQUENCE</scope>
    <source>
        <strain evidence="7">JCM 17466</strain>
    </source>
</reference>
<evidence type="ECO:0000256" key="6">
    <source>
        <dbReference type="ARBA" id="ARBA00044538"/>
    </source>
</evidence>
<dbReference type="EMBL" id="BLYI01000006">
    <property type="protein sequence ID" value="GFO83926.1"/>
    <property type="molecule type" value="Genomic_DNA"/>
</dbReference>
<keyword evidence="8" id="KW-1185">Reference proteome</keyword>
<gene>
    <name evidence="7" type="ORF">ANBU17_02730</name>
</gene>
<comment type="similarity">
    <text evidence="5">Belongs to the Prp family.</text>
</comment>
<dbReference type="SUPFAM" id="SSF118010">
    <property type="entry name" value="TM1457-like"/>
    <property type="match status" value="1"/>
</dbReference>